<protein>
    <submittedName>
        <fullName evidence="2">Uncharacterized protein</fullName>
    </submittedName>
</protein>
<accession>A0AAV9ZVY2</accession>
<evidence type="ECO:0000313" key="2">
    <source>
        <dbReference type="EMBL" id="KAK6993127.1"/>
    </source>
</evidence>
<name>A0AAV9ZVY2_9AGAR</name>
<dbReference type="Proteomes" id="UP001362999">
    <property type="component" value="Unassembled WGS sequence"/>
</dbReference>
<reference evidence="2 3" key="1">
    <citation type="journal article" date="2024" name="J Genomics">
        <title>Draft genome sequencing and assembly of Favolaschia claudopus CIRM-BRFM 2984 isolated from oak limbs.</title>
        <authorList>
            <person name="Navarro D."/>
            <person name="Drula E."/>
            <person name="Chaduli D."/>
            <person name="Cazenave R."/>
            <person name="Ahrendt S."/>
            <person name="Wang J."/>
            <person name="Lipzen A."/>
            <person name="Daum C."/>
            <person name="Barry K."/>
            <person name="Grigoriev I.V."/>
            <person name="Favel A."/>
            <person name="Rosso M.N."/>
            <person name="Martin F."/>
        </authorList>
    </citation>
    <scope>NUCLEOTIDE SEQUENCE [LARGE SCALE GENOMIC DNA]</scope>
    <source>
        <strain evidence="2 3">CIRM-BRFM 2984</strain>
    </source>
</reference>
<evidence type="ECO:0000313" key="3">
    <source>
        <dbReference type="Proteomes" id="UP001362999"/>
    </source>
</evidence>
<dbReference type="AlphaFoldDB" id="A0AAV9ZVY2"/>
<sequence length="284" mass="31001">MGSRKPRPVAPGDRTTTQALGSGGTGAGPWLVLCLTMNVDYNPRLGNLTRRKRRVRRRKVTDGNDVGERGIAEEGRELIQPSSRHTVSLNASRPVFLKLVVFESRPAHPSGILSSSSETARRRSALENGPCERQLGILLRALVLAALRKNDDTTASATRLVLENGLVNGGEKQWREKAEEGGRLEHEVVGRRWREDGQEIMSSIESLCPPRYEPRYSPPSANAAETDTPGKRLHAGLPALKAEVYPAHMIAWGTDRRLIHTSDAETSNVLVEAAIPLNARSGGS</sequence>
<dbReference type="EMBL" id="JAWWNJ010000103">
    <property type="protein sequence ID" value="KAK6993127.1"/>
    <property type="molecule type" value="Genomic_DNA"/>
</dbReference>
<feature type="region of interest" description="Disordered" evidence="1">
    <location>
        <begin position="1"/>
        <end position="23"/>
    </location>
</feature>
<proteinExistence type="predicted"/>
<organism evidence="2 3">
    <name type="scientific">Favolaschia claudopus</name>
    <dbReference type="NCBI Taxonomy" id="2862362"/>
    <lineage>
        <taxon>Eukaryota</taxon>
        <taxon>Fungi</taxon>
        <taxon>Dikarya</taxon>
        <taxon>Basidiomycota</taxon>
        <taxon>Agaricomycotina</taxon>
        <taxon>Agaricomycetes</taxon>
        <taxon>Agaricomycetidae</taxon>
        <taxon>Agaricales</taxon>
        <taxon>Marasmiineae</taxon>
        <taxon>Mycenaceae</taxon>
        <taxon>Favolaschia</taxon>
    </lineage>
</organism>
<comment type="caution">
    <text evidence="2">The sequence shown here is derived from an EMBL/GenBank/DDBJ whole genome shotgun (WGS) entry which is preliminary data.</text>
</comment>
<keyword evidence="3" id="KW-1185">Reference proteome</keyword>
<gene>
    <name evidence="2" type="ORF">R3P38DRAFT_3425946</name>
</gene>
<evidence type="ECO:0000256" key="1">
    <source>
        <dbReference type="SAM" id="MobiDB-lite"/>
    </source>
</evidence>